<sequence>MKNFLPALYHVLTNLDFKFSWQIKFRRGLPPGDGVLFYPGEVFSPSHEPIASIRLERILSGMQLPLRSKLLQIFVNCSLSGLVHNLAFMVQDIEYLKLYSSRYGREEGLALLEKTGAYLSPERYTLEHTPIDLMRAEIYRTCGA</sequence>
<comment type="caution">
    <text evidence="1">The sequence shown here is derived from an EMBL/GenBank/DDBJ whole genome shotgun (WGS) entry which is preliminary data.</text>
</comment>
<dbReference type="EMBL" id="AMZH03000625">
    <property type="protein sequence ID" value="RRT82802.1"/>
    <property type="molecule type" value="Genomic_DNA"/>
</dbReference>
<evidence type="ECO:0000313" key="2">
    <source>
        <dbReference type="Proteomes" id="UP000287651"/>
    </source>
</evidence>
<organism evidence="1 2">
    <name type="scientific">Ensete ventricosum</name>
    <name type="common">Abyssinian banana</name>
    <name type="synonym">Musa ensete</name>
    <dbReference type="NCBI Taxonomy" id="4639"/>
    <lineage>
        <taxon>Eukaryota</taxon>
        <taxon>Viridiplantae</taxon>
        <taxon>Streptophyta</taxon>
        <taxon>Embryophyta</taxon>
        <taxon>Tracheophyta</taxon>
        <taxon>Spermatophyta</taxon>
        <taxon>Magnoliopsida</taxon>
        <taxon>Liliopsida</taxon>
        <taxon>Zingiberales</taxon>
        <taxon>Musaceae</taxon>
        <taxon>Ensete</taxon>
    </lineage>
</organism>
<dbReference type="PANTHER" id="PTHR37193">
    <property type="entry name" value="ALPHA-1,6-MANNOSYL-GLYCOPROTEIN 2-BETA-N-ACETYLGLUCOSAMINYLTRANSFERASE"/>
    <property type="match status" value="1"/>
</dbReference>
<dbReference type="Proteomes" id="UP000287651">
    <property type="component" value="Unassembled WGS sequence"/>
</dbReference>
<protein>
    <submittedName>
        <fullName evidence="1">Uncharacterized protein</fullName>
    </submittedName>
</protein>
<name>A0A427B2V6_ENSVE</name>
<gene>
    <name evidence="1" type="ORF">B296_00016839</name>
</gene>
<proteinExistence type="predicted"/>
<dbReference type="PANTHER" id="PTHR37193:SF1">
    <property type="entry name" value="ALPHA-1,6-MANNOSYL-GLYCOPROTEIN 2-BETA-N-ACETYLGLUCOSAMINYLTRANSFERASE"/>
    <property type="match status" value="1"/>
</dbReference>
<reference evidence="1 2" key="1">
    <citation type="journal article" date="2014" name="Agronomy (Basel)">
        <title>A Draft Genome Sequence for Ensete ventricosum, the Drought-Tolerant Tree Against Hunger.</title>
        <authorList>
            <person name="Harrison J."/>
            <person name="Moore K.A."/>
            <person name="Paszkiewicz K."/>
            <person name="Jones T."/>
            <person name="Grant M."/>
            <person name="Ambacheew D."/>
            <person name="Muzemil S."/>
            <person name="Studholme D.J."/>
        </authorList>
    </citation>
    <scope>NUCLEOTIDE SEQUENCE [LARGE SCALE GENOMIC DNA]</scope>
</reference>
<dbReference type="AlphaFoldDB" id="A0A427B2V6"/>
<accession>A0A427B2V6</accession>
<evidence type="ECO:0000313" key="1">
    <source>
        <dbReference type="EMBL" id="RRT82802.1"/>
    </source>
</evidence>